<evidence type="ECO:0000256" key="7">
    <source>
        <dbReference type="SAM" id="SignalP"/>
    </source>
</evidence>
<evidence type="ECO:0000256" key="3">
    <source>
        <dbReference type="ARBA" id="ARBA00022525"/>
    </source>
</evidence>
<evidence type="ECO:0000313" key="9">
    <source>
        <dbReference type="Proteomes" id="UP000001514"/>
    </source>
</evidence>
<name>D8RPG7_SELML</name>
<dbReference type="InterPro" id="IPR051238">
    <property type="entry name" value="GDSL_esterase/lipase"/>
</dbReference>
<evidence type="ECO:0000256" key="2">
    <source>
        <dbReference type="ARBA" id="ARBA00008668"/>
    </source>
</evidence>
<evidence type="ECO:0000256" key="5">
    <source>
        <dbReference type="ARBA" id="ARBA00022801"/>
    </source>
</evidence>
<evidence type="ECO:0000256" key="4">
    <source>
        <dbReference type="ARBA" id="ARBA00022729"/>
    </source>
</evidence>
<feature type="signal peptide" evidence="7">
    <location>
        <begin position="1"/>
        <end position="20"/>
    </location>
</feature>
<dbReference type="KEGG" id="smo:SELMODRAFT_98492"/>
<dbReference type="GO" id="GO:0016788">
    <property type="term" value="F:hydrolase activity, acting on ester bonds"/>
    <property type="evidence" value="ECO:0007669"/>
    <property type="project" value="InterPro"/>
</dbReference>
<dbReference type="Proteomes" id="UP000001514">
    <property type="component" value="Unassembled WGS sequence"/>
</dbReference>
<evidence type="ECO:0000313" key="8">
    <source>
        <dbReference type="EMBL" id="EFJ26256.1"/>
    </source>
</evidence>
<dbReference type="SUPFAM" id="SSF52266">
    <property type="entry name" value="SGNH hydrolase"/>
    <property type="match status" value="1"/>
</dbReference>
<dbReference type="GO" id="GO:0005576">
    <property type="term" value="C:extracellular region"/>
    <property type="evidence" value="ECO:0007669"/>
    <property type="project" value="UniProtKB-SubCell"/>
</dbReference>
<keyword evidence="5" id="KW-0378">Hydrolase</keyword>
<accession>D8RPG7</accession>
<dbReference type="CDD" id="cd01837">
    <property type="entry name" value="SGNH_plant_lipase_like"/>
    <property type="match status" value="1"/>
</dbReference>
<dbReference type="PANTHER" id="PTHR45650:SF3">
    <property type="entry name" value="OS01G0748500 PROTEIN"/>
    <property type="match status" value="1"/>
</dbReference>
<dbReference type="HOGENOM" id="CLU_015101_0_0_1"/>
<dbReference type="OMA" id="VAWHIIP"/>
<dbReference type="EMBL" id="GL377585">
    <property type="protein sequence ID" value="EFJ26256.1"/>
    <property type="molecule type" value="Genomic_DNA"/>
</dbReference>
<comment type="subcellular location">
    <subcellularLocation>
        <location evidence="1">Secreted</location>
    </subcellularLocation>
</comment>
<dbReference type="InParanoid" id="D8RPG7"/>
<keyword evidence="6" id="KW-0443">Lipid metabolism</keyword>
<feature type="chain" id="PRO_5003121981" evidence="7">
    <location>
        <begin position="21"/>
        <end position="360"/>
    </location>
</feature>
<dbReference type="Gene3D" id="3.40.50.1110">
    <property type="entry name" value="SGNH hydrolase"/>
    <property type="match status" value="1"/>
</dbReference>
<sequence length="360" mass="39381">MAPYLCIVSFLLFSFSSALASNYDVSAVFVFGDSLVDSGNNNNLQSLAKANFLPYGRDFDTHKPTGRFANGRLVPDFIASRLGLDLAPAYVSANDNVLQGVNFASAGSGLLESTGLVFVRHFSLPAQVDHFQNVLDNNITAKLGSKRARELSSQAIYYITVGSNDLVNNYYLLPASPLAVRYTPERFQSLLLAEYHKQLQRLHGSGGRKFVLASLTALGCSPINLLRYNVAKKGKCVDFLNDAAARFNADLKASVVKWSSSLPGSHIVFANSFDYVLDLVRNPAAHGYKVGDQACCSGIGKNGAIVFCLRNVTTCDDTSSYVYWDEFHPSSRVYGELADRFWEGSVQDSYPINVKQLSTL</sequence>
<dbReference type="eggNOG" id="ENOG502R619">
    <property type="taxonomic scope" value="Eukaryota"/>
</dbReference>
<dbReference type="InterPro" id="IPR035669">
    <property type="entry name" value="SGNH_plant_lipase-like"/>
</dbReference>
<keyword evidence="3" id="KW-0964">Secreted</keyword>
<proteinExistence type="inferred from homology"/>
<dbReference type="Gramene" id="EFJ26256">
    <property type="protein sequence ID" value="EFJ26256"/>
    <property type="gene ID" value="SELMODRAFT_98492"/>
</dbReference>
<gene>
    <name evidence="8" type="ORF">SELMODRAFT_98492</name>
</gene>
<dbReference type="AlphaFoldDB" id="D8RPG7"/>
<dbReference type="PANTHER" id="PTHR45650">
    <property type="entry name" value="GDSL-LIKE LIPASE/ACYLHYDROLASE-RELATED"/>
    <property type="match status" value="1"/>
</dbReference>
<dbReference type="Pfam" id="PF00657">
    <property type="entry name" value="Lipase_GDSL"/>
    <property type="match status" value="1"/>
</dbReference>
<organism evidence="9">
    <name type="scientific">Selaginella moellendorffii</name>
    <name type="common">Spikemoss</name>
    <dbReference type="NCBI Taxonomy" id="88036"/>
    <lineage>
        <taxon>Eukaryota</taxon>
        <taxon>Viridiplantae</taxon>
        <taxon>Streptophyta</taxon>
        <taxon>Embryophyta</taxon>
        <taxon>Tracheophyta</taxon>
        <taxon>Lycopodiopsida</taxon>
        <taxon>Selaginellales</taxon>
        <taxon>Selaginellaceae</taxon>
        <taxon>Selaginella</taxon>
    </lineage>
</organism>
<protein>
    <submittedName>
        <fullName evidence="8">Uncharacterized protein</fullName>
    </submittedName>
</protein>
<keyword evidence="6" id="KW-0442">Lipid degradation</keyword>
<dbReference type="InterPro" id="IPR036514">
    <property type="entry name" value="SGNH_hydro_sf"/>
</dbReference>
<keyword evidence="4 7" id="KW-0732">Signal</keyword>
<dbReference type="InterPro" id="IPR001087">
    <property type="entry name" value="GDSL"/>
</dbReference>
<reference evidence="8 9" key="1">
    <citation type="journal article" date="2011" name="Science">
        <title>The Selaginella genome identifies genetic changes associated with the evolution of vascular plants.</title>
        <authorList>
            <person name="Banks J.A."/>
            <person name="Nishiyama T."/>
            <person name="Hasebe M."/>
            <person name="Bowman J.L."/>
            <person name="Gribskov M."/>
            <person name="dePamphilis C."/>
            <person name="Albert V.A."/>
            <person name="Aono N."/>
            <person name="Aoyama T."/>
            <person name="Ambrose B.A."/>
            <person name="Ashton N.W."/>
            <person name="Axtell M.J."/>
            <person name="Barker E."/>
            <person name="Barker M.S."/>
            <person name="Bennetzen J.L."/>
            <person name="Bonawitz N.D."/>
            <person name="Chapple C."/>
            <person name="Cheng C."/>
            <person name="Correa L.G."/>
            <person name="Dacre M."/>
            <person name="DeBarry J."/>
            <person name="Dreyer I."/>
            <person name="Elias M."/>
            <person name="Engstrom E.M."/>
            <person name="Estelle M."/>
            <person name="Feng L."/>
            <person name="Finet C."/>
            <person name="Floyd S.K."/>
            <person name="Frommer W.B."/>
            <person name="Fujita T."/>
            <person name="Gramzow L."/>
            <person name="Gutensohn M."/>
            <person name="Harholt J."/>
            <person name="Hattori M."/>
            <person name="Heyl A."/>
            <person name="Hirai T."/>
            <person name="Hiwatashi Y."/>
            <person name="Ishikawa M."/>
            <person name="Iwata M."/>
            <person name="Karol K.G."/>
            <person name="Koehler B."/>
            <person name="Kolukisaoglu U."/>
            <person name="Kubo M."/>
            <person name="Kurata T."/>
            <person name="Lalonde S."/>
            <person name="Li K."/>
            <person name="Li Y."/>
            <person name="Litt A."/>
            <person name="Lyons E."/>
            <person name="Manning G."/>
            <person name="Maruyama T."/>
            <person name="Michael T.P."/>
            <person name="Mikami K."/>
            <person name="Miyazaki S."/>
            <person name="Morinaga S."/>
            <person name="Murata T."/>
            <person name="Mueller-Roeber B."/>
            <person name="Nelson D.R."/>
            <person name="Obara M."/>
            <person name="Oguri Y."/>
            <person name="Olmstead R.G."/>
            <person name="Onodera N."/>
            <person name="Petersen B.L."/>
            <person name="Pils B."/>
            <person name="Prigge M."/>
            <person name="Rensing S.A."/>
            <person name="Riano-Pachon D.M."/>
            <person name="Roberts A.W."/>
            <person name="Sato Y."/>
            <person name="Scheller H.V."/>
            <person name="Schulz B."/>
            <person name="Schulz C."/>
            <person name="Shakirov E.V."/>
            <person name="Shibagaki N."/>
            <person name="Shinohara N."/>
            <person name="Shippen D.E."/>
            <person name="Soerensen I."/>
            <person name="Sotooka R."/>
            <person name="Sugimoto N."/>
            <person name="Sugita M."/>
            <person name="Sumikawa N."/>
            <person name="Tanurdzic M."/>
            <person name="Theissen G."/>
            <person name="Ulvskov P."/>
            <person name="Wakazuki S."/>
            <person name="Weng J.K."/>
            <person name="Willats W.W."/>
            <person name="Wipf D."/>
            <person name="Wolf P.G."/>
            <person name="Yang L."/>
            <person name="Zimmer A.D."/>
            <person name="Zhu Q."/>
            <person name="Mitros T."/>
            <person name="Hellsten U."/>
            <person name="Loque D."/>
            <person name="Otillar R."/>
            <person name="Salamov A."/>
            <person name="Schmutz J."/>
            <person name="Shapiro H."/>
            <person name="Lindquist E."/>
            <person name="Lucas S."/>
            <person name="Rokhsar D."/>
            <person name="Grigoriev I.V."/>
        </authorList>
    </citation>
    <scope>NUCLEOTIDE SEQUENCE [LARGE SCALE GENOMIC DNA]</scope>
</reference>
<dbReference type="GO" id="GO:0016042">
    <property type="term" value="P:lipid catabolic process"/>
    <property type="evidence" value="ECO:0007669"/>
    <property type="project" value="UniProtKB-KW"/>
</dbReference>
<evidence type="ECO:0000256" key="1">
    <source>
        <dbReference type="ARBA" id="ARBA00004613"/>
    </source>
</evidence>
<keyword evidence="9" id="KW-1185">Reference proteome</keyword>
<evidence type="ECO:0000256" key="6">
    <source>
        <dbReference type="ARBA" id="ARBA00022963"/>
    </source>
</evidence>
<comment type="similarity">
    <text evidence="2">Belongs to the 'GDSL' lipolytic enzyme family.</text>
</comment>